<organism evidence="1 2">
    <name type="scientific">Rhizobium paknamense</name>
    <dbReference type="NCBI Taxonomy" id="1206817"/>
    <lineage>
        <taxon>Bacteria</taxon>
        <taxon>Pseudomonadati</taxon>
        <taxon>Pseudomonadota</taxon>
        <taxon>Alphaproteobacteria</taxon>
        <taxon>Hyphomicrobiales</taxon>
        <taxon>Rhizobiaceae</taxon>
        <taxon>Rhizobium/Agrobacterium group</taxon>
        <taxon>Rhizobium</taxon>
    </lineage>
</organism>
<reference evidence="1 2" key="1">
    <citation type="submission" date="2023-07" db="EMBL/GenBank/DDBJ databases">
        <title>Genomic Encyclopedia of Type Strains, Phase IV (KMG-IV): sequencing the most valuable type-strain genomes for metagenomic binning, comparative biology and taxonomic classification.</title>
        <authorList>
            <person name="Goeker M."/>
        </authorList>
    </citation>
    <scope>NUCLEOTIDE SEQUENCE [LARGE SCALE GENOMIC DNA]</scope>
    <source>
        <strain evidence="1 2">DSM 100301</strain>
    </source>
</reference>
<keyword evidence="2" id="KW-1185">Reference proteome</keyword>
<sequence>MKTASTVADKMSKWFKVGNPSTLVIKPLKDAEMTIIHVSRDYPEQDASVVIPAEDAFLIVLYLKDVEHSDIVLGMPPSAFRIYPEGSICLLNLARGAAISVRGRFEALAIHLPRNHLTELAEQTGEPRIDDLAVCRGRDDPTIRDIGAALLPLIGQHDVEESLVSHIALALNAHLAHCYGRSRRPH</sequence>
<protein>
    <recommendedName>
        <fullName evidence="3">AraC family transcriptional regulator</fullName>
    </recommendedName>
</protein>
<proteinExistence type="predicted"/>
<dbReference type="EMBL" id="JAUSWH010000010">
    <property type="protein sequence ID" value="MDQ0456718.1"/>
    <property type="molecule type" value="Genomic_DNA"/>
</dbReference>
<evidence type="ECO:0008006" key="3">
    <source>
        <dbReference type="Google" id="ProtNLM"/>
    </source>
</evidence>
<evidence type="ECO:0000313" key="2">
    <source>
        <dbReference type="Proteomes" id="UP001235269"/>
    </source>
</evidence>
<comment type="caution">
    <text evidence="1">The sequence shown here is derived from an EMBL/GenBank/DDBJ whole genome shotgun (WGS) entry which is preliminary data.</text>
</comment>
<name>A0ABU0IEP4_9HYPH</name>
<dbReference type="Proteomes" id="UP001235269">
    <property type="component" value="Unassembled WGS sequence"/>
</dbReference>
<accession>A0ABU0IEP4</accession>
<evidence type="ECO:0000313" key="1">
    <source>
        <dbReference type="EMBL" id="MDQ0456718.1"/>
    </source>
</evidence>
<dbReference type="RefSeq" id="WP_307158905.1">
    <property type="nucleotide sequence ID" value="NZ_JAUSWH010000010.1"/>
</dbReference>
<gene>
    <name evidence="1" type="ORF">QO005_003063</name>
</gene>